<reference evidence="2" key="1">
    <citation type="journal article" date="2020" name="Fungal Divers.">
        <title>Resolving the Mortierellaceae phylogeny through synthesis of multi-gene phylogenetics and phylogenomics.</title>
        <authorList>
            <person name="Vandepol N."/>
            <person name="Liber J."/>
            <person name="Desiro A."/>
            <person name="Na H."/>
            <person name="Kennedy M."/>
            <person name="Barry K."/>
            <person name="Grigoriev I.V."/>
            <person name="Miller A.N."/>
            <person name="O'Donnell K."/>
            <person name="Stajich J.E."/>
            <person name="Bonito G."/>
        </authorList>
    </citation>
    <scope>NUCLEOTIDE SEQUENCE</scope>
    <source>
        <strain evidence="2">KOD948</strain>
    </source>
</reference>
<evidence type="ECO:0000313" key="3">
    <source>
        <dbReference type="Proteomes" id="UP000726737"/>
    </source>
</evidence>
<accession>A0A9P6PHQ4</accession>
<evidence type="ECO:0000313" key="2">
    <source>
        <dbReference type="EMBL" id="KAG0247765.1"/>
    </source>
</evidence>
<dbReference type="GO" id="GO:0004402">
    <property type="term" value="F:histone acetyltransferase activity"/>
    <property type="evidence" value="ECO:0007669"/>
    <property type="project" value="TreeGrafter"/>
</dbReference>
<keyword evidence="3" id="KW-1185">Reference proteome</keyword>
<dbReference type="Proteomes" id="UP000726737">
    <property type="component" value="Unassembled WGS sequence"/>
</dbReference>
<gene>
    <name evidence="2" type="ORF">BG011_000958</name>
</gene>
<dbReference type="PANTHER" id="PTHR20916">
    <property type="entry name" value="CYSTEINE AND GLYCINE-RICH PROTEIN 2 BINDING PROTEIN"/>
    <property type="match status" value="1"/>
</dbReference>
<sequence>MTGVYQSFRSGDRTVRIQTFSHPVTGEPFVIWSDIADCFPGVARIQNEDVFVPLLRDERLYRVRPHGIKYHPDVALDVIYDRTGKFRPRFQTHNGSLKSATTAEIVRIKTKDIPSNNTDGASNSSSKPSNSNTSNNNNDNNNNNNNNINNNNTNNSNNGGSSSSGSSVSGDGDLAVPVDTLKTVIHEALMPIYKELKKAGIPLEKILENTPYAGLYSSKEGPIPSASAKGKGKGKAKAPMTGIFGDEISPEAVAIVEKALSEEMPELIQESDNDRSHVEVISGCAPEQEQPLTAAEDPKAVEVEPSKDGDDEEQQDDQTQADMEDKETTVSDAESEEKAQPSEKQDIPTSPTNNISTKAESTAPTTSTPTAMATLTKVDGTQAVVKEEKRSPFSIHDIVAHRAKDILAQRYDWLESPCPKLFIMVPHKDDVSSVADIRTMTWQDFDLYFLCDCGEIPGADVDKLGYIQGSLNSNQRDSTKTTHTHQQSTPQRCLPHVDIDGLGYALQKDALAFGPYMMAILEMLEYGVAIDGVVKVPALSDLVARKKVMYAMAFLMMQGVEASHQVHAKGYASLDEIKPIVPLKEAELADLYRSWISARRPLEASFAYRTLAGDIRWICYYHWTLLSARDNIEKAIDFSLHPDSKQSAFHMNLGSLIIAVKTRERVQDFYRLAEQLTTVPVLSFFLDWDLSGKDESELQSRIYKFTASCVKIHVREREEEANEVIPGFGHGYFGVILAGLSNKMIQAFSIEKRVPGDATDTADELFAFKGSVYLDPVLARFTRELPSFKVQLGLLVTNLDRAANSIRAVLNGFHTLSKLTLEASYWDHVNIDFCVDGEGPDDLEDSQLTESEVDFFNRREHDAITVRTYLSADTNFLKTHALKDVNIRIAFQEDGPRIRELIKNNRRLKRLELSIDCKDDPCQVFEYFKALMHNHPSMDAFQLRKDWGKNNKSNFVWHGVSDRSKMTLAIQSYAEDKIGPLLQKFGTCLLQLFIHSINAQDSAILEKVTRSRKGQLKLIAITLVDAFSMSQPALDDLAKVVLRTSLQRFSITGTASPRATTRLADFMTMVAPKITDIHLFGEHGKAILTELAKRMPESSNMGLLIELKLSGPFDATTKDLAWLRSLLNKEIPLGTIELHKVNLSHQGWMTLAQEIDFMRLKYFRVGPDVPLKNEAIAAFVSAVPEKSGLENFHLDSEGLREGLCLAYKTMLIPKLRKKTALVSIGRYF</sequence>
<feature type="region of interest" description="Disordered" evidence="1">
    <location>
        <begin position="284"/>
        <end position="371"/>
    </location>
</feature>
<evidence type="ECO:0000256" key="1">
    <source>
        <dbReference type="SAM" id="MobiDB-lite"/>
    </source>
</evidence>
<dbReference type="PANTHER" id="PTHR20916:SF26">
    <property type="entry name" value="CYSTEINE-RICH PROTEIN 2-BINDING PROTEIN"/>
    <property type="match status" value="1"/>
</dbReference>
<organism evidence="2 3">
    <name type="scientific">Mortierella polycephala</name>
    <dbReference type="NCBI Taxonomy" id="41804"/>
    <lineage>
        <taxon>Eukaryota</taxon>
        <taxon>Fungi</taxon>
        <taxon>Fungi incertae sedis</taxon>
        <taxon>Mucoromycota</taxon>
        <taxon>Mortierellomycotina</taxon>
        <taxon>Mortierellomycetes</taxon>
        <taxon>Mortierellales</taxon>
        <taxon>Mortierellaceae</taxon>
        <taxon>Mortierella</taxon>
    </lineage>
</organism>
<feature type="region of interest" description="Disordered" evidence="1">
    <location>
        <begin position="108"/>
        <end position="171"/>
    </location>
</feature>
<proteinExistence type="predicted"/>
<feature type="compositionally biased region" description="Basic and acidic residues" evidence="1">
    <location>
        <begin position="296"/>
        <end position="308"/>
    </location>
</feature>
<dbReference type="AlphaFoldDB" id="A0A9P6PHQ4"/>
<feature type="compositionally biased region" description="Basic and acidic residues" evidence="1">
    <location>
        <begin position="336"/>
        <end position="346"/>
    </location>
</feature>
<feature type="compositionally biased region" description="Low complexity" evidence="1">
    <location>
        <begin position="356"/>
        <end position="371"/>
    </location>
</feature>
<name>A0A9P6PHQ4_9FUNG</name>
<dbReference type="OrthoDB" id="2395950at2759"/>
<comment type="caution">
    <text evidence="2">The sequence shown here is derived from an EMBL/GenBank/DDBJ whole genome shotgun (WGS) entry which is preliminary data.</text>
</comment>
<feature type="compositionally biased region" description="Low complexity" evidence="1">
    <location>
        <begin position="122"/>
        <end position="170"/>
    </location>
</feature>
<protein>
    <submittedName>
        <fullName evidence="2">Uncharacterized protein</fullName>
    </submittedName>
</protein>
<dbReference type="EMBL" id="JAAAJA010001224">
    <property type="protein sequence ID" value="KAG0247765.1"/>
    <property type="molecule type" value="Genomic_DNA"/>
</dbReference>